<evidence type="ECO:0000313" key="2">
    <source>
        <dbReference type="EMBL" id="HIY21061.1"/>
    </source>
</evidence>
<reference evidence="2" key="1">
    <citation type="journal article" date="2021" name="PeerJ">
        <title>Extensive microbial diversity within the chicken gut microbiome revealed by metagenomics and culture.</title>
        <authorList>
            <person name="Gilroy R."/>
            <person name="Ravi A."/>
            <person name="Getino M."/>
            <person name="Pursley I."/>
            <person name="Horton D.L."/>
            <person name="Alikhan N.F."/>
            <person name="Baker D."/>
            <person name="Gharbi K."/>
            <person name="Hall N."/>
            <person name="Watson M."/>
            <person name="Adriaenssens E.M."/>
            <person name="Foster-Nyarko E."/>
            <person name="Jarju S."/>
            <person name="Secka A."/>
            <person name="Antonio M."/>
            <person name="Oren A."/>
            <person name="Chaudhuri R.R."/>
            <person name="La Ragione R."/>
            <person name="Hildebrand F."/>
            <person name="Pallen M.J."/>
        </authorList>
    </citation>
    <scope>NUCLEOTIDE SEQUENCE</scope>
    <source>
        <strain evidence="2">ChiBcec16_6824</strain>
    </source>
</reference>
<feature type="coiled-coil region" evidence="1">
    <location>
        <begin position="14"/>
        <end position="41"/>
    </location>
</feature>
<dbReference type="Proteomes" id="UP000823868">
    <property type="component" value="Unassembled WGS sequence"/>
</dbReference>
<reference evidence="2" key="2">
    <citation type="submission" date="2021-04" db="EMBL/GenBank/DDBJ databases">
        <authorList>
            <person name="Gilroy R."/>
        </authorList>
    </citation>
    <scope>NUCLEOTIDE SEQUENCE</scope>
    <source>
        <strain evidence="2">ChiBcec16_6824</strain>
    </source>
</reference>
<sequence>MLPQDPYILFSYVNTKLRDQYSSLEALCDDLQTDVEALTQRLSAAGFQYDSARNQFV</sequence>
<evidence type="ECO:0000256" key="1">
    <source>
        <dbReference type="SAM" id="Coils"/>
    </source>
</evidence>
<accession>A0A9D2BXD6</accession>
<name>A0A9D2BXD6_9FIRM</name>
<evidence type="ECO:0000313" key="3">
    <source>
        <dbReference type="Proteomes" id="UP000823868"/>
    </source>
</evidence>
<keyword evidence="1" id="KW-0175">Coiled coil</keyword>
<dbReference type="Pfam" id="PF14056">
    <property type="entry name" value="DUF4250"/>
    <property type="match status" value="1"/>
</dbReference>
<proteinExistence type="predicted"/>
<dbReference type="AlphaFoldDB" id="A0A9D2BXD6"/>
<protein>
    <submittedName>
        <fullName evidence="2">DUF4250 domain-containing protein</fullName>
    </submittedName>
</protein>
<organism evidence="2 3">
    <name type="scientific">Candidatus Flavonifractor merdigallinarum</name>
    <dbReference type="NCBI Taxonomy" id="2838589"/>
    <lineage>
        <taxon>Bacteria</taxon>
        <taxon>Bacillati</taxon>
        <taxon>Bacillota</taxon>
        <taxon>Clostridia</taxon>
        <taxon>Eubacteriales</taxon>
        <taxon>Oscillospiraceae</taxon>
        <taxon>Flavonifractor</taxon>
    </lineage>
</organism>
<dbReference type="EMBL" id="DXDX01000074">
    <property type="protein sequence ID" value="HIY21061.1"/>
    <property type="molecule type" value="Genomic_DNA"/>
</dbReference>
<dbReference type="InterPro" id="IPR025346">
    <property type="entry name" value="DUF4250"/>
</dbReference>
<gene>
    <name evidence="2" type="ORF">H9841_04050</name>
</gene>
<comment type="caution">
    <text evidence="2">The sequence shown here is derived from an EMBL/GenBank/DDBJ whole genome shotgun (WGS) entry which is preliminary data.</text>
</comment>